<gene>
    <name evidence="13" type="ORF">IWQ62_001520</name>
</gene>
<keyword evidence="10 11" id="KW-0472">Membrane</keyword>
<feature type="transmembrane region" description="Helical" evidence="11">
    <location>
        <begin position="616"/>
        <end position="639"/>
    </location>
</feature>
<keyword evidence="4" id="KW-0479">Metal-binding</keyword>
<name>A0A9W8E8G3_9FUNG</name>
<keyword evidence="3 11" id="KW-0812">Transmembrane</keyword>
<keyword evidence="7" id="KW-0460">Magnesium</keyword>
<evidence type="ECO:0000259" key="12">
    <source>
        <dbReference type="Pfam" id="PF00122"/>
    </source>
</evidence>
<keyword evidence="14" id="KW-1185">Reference proteome</keyword>
<feature type="transmembrane region" description="Helical" evidence="11">
    <location>
        <begin position="1144"/>
        <end position="1166"/>
    </location>
</feature>
<dbReference type="OrthoDB" id="48943at2759"/>
<keyword evidence="6" id="KW-0067">ATP-binding</keyword>
<dbReference type="InterPro" id="IPR006544">
    <property type="entry name" value="P-type_TPase_V"/>
</dbReference>
<feature type="transmembrane region" description="Helical" evidence="11">
    <location>
        <begin position="1226"/>
        <end position="1243"/>
    </location>
</feature>
<dbReference type="InterPro" id="IPR008250">
    <property type="entry name" value="ATPase_P-typ_transduc_dom_A_sf"/>
</dbReference>
<dbReference type="SFLD" id="SFLDG00002">
    <property type="entry name" value="C1.7:_P-type_atpase_like"/>
    <property type="match status" value="1"/>
</dbReference>
<feature type="transmembrane region" description="Helical" evidence="11">
    <location>
        <begin position="1197"/>
        <end position="1219"/>
    </location>
</feature>
<feature type="domain" description="P-type ATPase A" evidence="12">
    <location>
        <begin position="457"/>
        <end position="573"/>
    </location>
</feature>
<comment type="caution">
    <text evidence="13">The sequence shown here is derived from an EMBL/GenBank/DDBJ whole genome shotgun (WGS) entry which is preliminary data.</text>
</comment>
<feature type="transmembrane region" description="Helical" evidence="11">
    <location>
        <begin position="1079"/>
        <end position="1098"/>
    </location>
</feature>
<dbReference type="InterPro" id="IPR023299">
    <property type="entry name" value="ATPase_P-typ_cyto_dom_N"/>
</dbReference>
<proteinExistence type="inferred from homology"/>
<dbReference type="Pfam" id="PF00122">
    <property type="entry name" value="E1-E2_ATPase"/>
    <property type="match status" value="1"/>
</dbReference>
<dbReference type="GO" id="GO:0019829">
    <property type="term" value="F:ATPase-coupled monoatomic cation transmembrane transporter activity"/>
    <property type="evidence" value="ECO:0007669"/>
    <property type="project" value="TreeGrafter"/>
</dbReference>
<dbReference type="NCBIfam" id="TIGR01657">
    <property type="entry name" value="P-ATPase-V"/>
    <property type="match status" value="1"/>
</dbReference>
<dbReference type="EMBL" id="JANBPY010000248">
    <property type="protein sequence ID" value="KAJ1967987.1"/>
    <property type="molecule type" value="Genomic_DNA"/>
</dbReference>
<keyword evidence="9 11" id="KW-1133">Transmembrane helix</keyword>
<dbReference type="SUPFAM" id="SSF81653">
    <property type="entry name" value="Calcium ATPase, transduction domain A"/>
    <property type="match status" value="1"/>
</dbReference>
<dbReference type="Gene3D" id="3.40.1110.10">
    <property type="entry name" value="Calcium-transporting ATPase, cytoplasmic domain N"/>
    <property type="match status" value="1"/>
</dbReference>
<dbReference type="SFLD" id="SFLDS00003">
    <property type="entry name" value="Haloacid_Dehalogenase"/>
    <property type="match status" value="1"/>
</dbReference>
<evidence type="ECO:0000256" key="11">
    <source>
        <dbReference type="SAM" id="Phobius"/>
    </source>
</evidence>
<dbReference type="InterPro" id="IPR036412">
    <property type="entry name" value="HAD-like_sf"/>
</dbReference>
<dbReference type="GO" id="GO:0140358">
    <property type="term" value="F:P-type transmembrane transporter activity"/>
    <property type="evidence" value="ECO:0007669"/>
    <property type="project" value="InterPro"/>
</dbReference>
<sequence length="1337" mass="150827">MLQDCPTNQQLCDDGECHDSCTDVVNVCQCPDGRGFDTGGGLVPCKLLPSVDIDNFVPKNKSLIAIDHCAREYDVSWDTYGIWGDQGKDGVWLKCPKGAQAWYTYSEPMWIGVFSVSGAEIVLLALWALYKQRQERRLKTTQGMAIHSTEDLPLVDVDEKIRLTTEKQEAETANFSSTTPEFDITGYRNHWYGTMVVWSLVPISVGFIVLMSVVIADYYGSLGVPSLTYSDTRLSNHTMIMCWYASTFWFLALNITRFRLRNFFRIKCAPQDGNVVQIERYVEPTILSGTKSILLKLVRRLEQRCKKFFGWDVYVRTERMHYTQQGRCYFNFQCTRYLFDESTLSFSPHEFHLGDTNLRILDQAGGLSSEEALHRLELLGANFISVVVPNFFLAMAQEFMSFFYLYQMLILWLFYYNVYYQIGLVDTGLVILSALIRVIIRLKSEKELKAMAEQNIDCQVLRDGEWVKLSSRDLVPGDVIQIVKDMPLPCDAIVISGNTIVDESSLTGESLPIRKCALDNTHEQPFAMETCKINMLFAGTKVSDVTPAPTSEYVQAVVSRTGTATDKGELVRKILFPNPVSFIFDEQLKIVLCILSLYGVLLFAIGLWWMRNNLEAAWFYAMFAMAQLVSPILPAALVIGQSIASVRLRHKKIFCVDLPRIMIAGKVQIFCFDKTGTLTKEGLEFHGAQAISSQEKVSDQKTTVGGFFATIPERNVSELPDLLRKGVASCHAVTTLNDQLIGNPVDIEMFKATGWTLQPSESEEYLDTVVGPDMETVHIVKRFDFVHARASMSVAVLDPLTGHLHIFVKGSFEKVKELSCPDTIPEDYDQVTAQLAREGCYVLAMAHRDLGVVEPETLQRWTREDMESGVSLIGLVLFKNNLKVDTADAIAELKHGSTRTVMITGDTALTGVYISRACGMSPPDNRILLGDVTRENALVWTDVDTDEVVDLNNALLRSKNGEKMDVELAVTGKAFQTLISNDTIRQYLLDIRIFARMTPQDKVDCVKLHMERGITAMCGDGGNDCGALRAAHVGIALSEAEASIVSPFSTNVRSIFSCVELLRQGRAALATSFAEYKYLIMYGQTMAMLKFFTFYFSISISQAVWIFVDTFITVFLAIAIALSGPAKRLAPERPTARLLGPQTLLSTAGLVVIDMLFIAFGFVMLYGQSWFRCNEFDAQDVDISKWWLIADNYESEVLSFIMLFQFVNNAAVYNFGYLFRRSWWRNYSLVVVWAVFVALVSYMELADPNWLGCQFRYNCGTADVLVDLGYPRPSFDIEPYNIDQGHNVMPRDFRWKLWGYSMANMAAGVLWEKMVVLGPIRKVTQRWFPLERLKLEV</sequence>
<evidence type="ECO:0000256" key="6">
    <source>
        <dbReference type="ARBA" id="ARBA00022840"/>
    </source>
</evidence>
<comment type="similarity">
    <text evidence="2">Belongs to the cation transport ATPase (P-type) (TC 3.A.3) family. Type V subfamily.</text>
</comment>
<feature type="transmembrane region" description="Helical" evidence="11">
    <location>
        <begin position="195"/>
        <end position="216"/>
    </location>
</feature>
<accession>A0A9W8E8G3</accession>
<dbReference type="InterPro" id="IPR059000">
    <property type="entry name" value="ATPase_P-type_domA"/>
</dbReference>
<feature type="transmembrane region" description="Helical" evidence="11">
    <location>
        <begin position="383"/>
        <end position="406"/>
    </location>
</feature>
<dbReference type="PANTHER" id="PTHR45630:SF11">
    <property type="entry name" value="CATION-TRANSPORTING P-TYPE ATPASE N-TERMINAL DOMAIN-CONTAINING PROTEIN"/>
    <property type="match status" value="1"/>
</dbReference>
<feature type="transmembrane region" description="Helical" evidence="11">
    <location>
        <begin position="236"/>
        <end position="255"/>
    </location>
</feature>
<evidence type="ECO:0000256" key="9">
    <source>
        <dbReference type="ARBA" id="ARBA00022989"/>
    </source>
</evidence>
<dbReference type="PRINTS" id="PR00119">
    <property type="entry name" value="CATATPASE"/>
</dbReference>
<dbReference type="Gene3D" id="3.40.50.1000">
    <property type="entry name" value="HAD superfamily/HAD-like"/>
    <property type="match status" value="1"/>
</dbReference>
<evidence type="ECO:0000256" key="4">
    <source>
        <dbReference type="ARBA" id="ARBA00022723"/>
    </source>
</evidence>
<dbReference type="GO" id="GO:0016887">
    <property type="term" value="F:ATP hydrolysis activity"/>
    <property type="evidence" value="ECO:0007669"/>
    <property type="project" value="InterPro"/>
</dbReference>
<dbReference type="SUPFAM" id="SSF56784">
    <property type="entry name" value="HAD-like"/>
    <property type="match status" value="1"/>
</dbReference>
<dbReference type="Proteomes" id="UP001150925">
    <property type="component" value="Unassembled WGS sequence"/>
</dbReference>
<reference evidence="13" key="1">
    <citation type="submission" date="2022-07" db="EMBL/GenBank/DDBJ databases">
        <title>Phylogenomic reconstructions and comparative analyses of Kickxellomycotina fungi.</title>
        <authorList>
            <person name="Reynolds N.K."/>
            <person name="Stajich J.E."/>
            <person name="Barry K."/>
            <person name="Grigoriev I.V."/>
            <person name="Crous P."/>
            <person name="Smith M.E."/>
        </authorList>
    </citation>
    <scope>NUCLEOTIDE SEQUENCE</scope>
    <source>
        <strain evidence="13">RSA 1196</strain>
    </source>
</reference>
<dbReference type="InterPro" id="IPR001757">
    <property type="entry name" value="P_typ_ATPase"/>
</dbReference>
<dbReference type="Gene3D" id="2.70.150.10">
    <property type="entry name" value="Calcium-transporting ATPase, cytoplasmic transduction domain A"/>
    <property type="match status" value="1"/>
</dbReference>
<organism evidence="13 14">
    <name type="scientific">Dispira parvispora</name>
    <dbReference type="NCBI Taxonomy" id="1520584"/>
    <lineage>
        <taxon>Eukaryota</taxon>
        <taxon>Fungi</taxon>
        <taxon>Fungi incertae sedis</taxon>
        <taxon>Zoopagomycota</taxon>
        <taxon>Kickxellomycotina</taxon>
        <taxon>Dimargaritomycetes</taxon>
        <taxon>Dimargaritales</taxon>
        <taxon>Dimargaritaceae</taxon>
        <taxon>Dispira</taxon>
    </lineage>
</organism>
<dbReference type="InterPro" id="IPR023214">
    <property type="entry name" value="HAD_sf"/>
</dbReference>
<dbReference type="InterPro" id="IPR018303">
    <property type="entry name" value="ATPase_P-typ_P_site"/>
</dbReference>
<evidence type="ECO:0000256" key="2">
    <source>
        <dbReference type="ARBA" id="ARBA00006000"/>
    </source>
</evidence>
<evidence type="ECO:0000313" key="13">
    <source>
        <dbReference type="EMBL" id="KAJ1967987.1"/>
    </source>
</evidence>
<dbReference type="InterPro" id="IPR023298">
    <property type="entry name" value="ATPase_P-typ_TM_dom_sf"/>
</dbReference>
<evidence type="ECO:0000313" key="14">
    <source>
        <dbReference type="Proteomes" id="UP001150925"/>
    </source>
</evidence>
<dbReference type="SUPFAM" id="SSF81665">
    <property type="entry name" value="Calcium ATPase, transmembrane domain M"/>
    <property type="match status" value="1"/>
</dbReference>
<evidence type="ECO:0000256" key="1">
    <source>
        <dbReference type="ARBA" id="ARBA00004141"/>
    </source>
</evidence>
<dbReference type="PANTHER" id="PTHR45630">
    <property type="entry name" value="CATION-TRANSPORTING ATPASE-RELATED"/>
    <property type="match status" value="1"/>
</dbReference>
<dbReference type="GO" id="GO:0046872">
    <property type="term" value="F:metal ion binding"/>
    <property type="evidence" value="ECO:0007669"/>
    <property type="project" value="UniProtKB-KW"/>
</dbReference>
<keyword evidence="8" id="KW-1278">Translocase</keyword>
<evidence type="ECO:0000256" key="8">
    <source>
        <dbReference type="ARBA" id="ARBA00022967"/>
    </source>
</evidence>
<comment type="subcellular location">
    <subcellularLocation>
        <location evidence="1">Membrane</location>
        <topology evidence="1">Multi-pass membrane protein</topology>
    </subcellularLocation>
</comment>
<feature type="transmembrane region" description="Helical" evidence="11">
    <location>
        <begin position="590"/>
        <end position="610"/>
    </location>
</feature>
<keyword evidence="5" id="KW-0547">Nucleotide-binding</keyword>
<protein>
    <recommendedName>
        <fullName evidence="12">P-type ATPase A domain-containing protein</fullName>
    </recommendedName>
</protein>
<dbReference type="SFLD" id="SFLDF00027">
    <property type="entry name" value="p-type_atpase"/>
    <property type="match status" value="1"/>
</dbReference>
<dbReference type="GO" id="GO:0005524">
    <property type="term" value="F:ATP binding"/>
    <property type="evidence" value="ECO:0007669"/>
    <property type="project" value="UniProtKB-KW"/>
</dbReference>
<evidence type="ECO:0000256" key="5">
    <source>
        <dbReference type="ARBA" id="ARBA00022741"/>
    </source>
</evidence>
<dbReference type="NCBIfam" id="TIGR01494">
    <property type="entry name" value="ATPase_P-type"/>
    <property type="match status" value="1"/>
</dbReference>
<dbReference type="InterPro" id="IPR044492">
    <property type="entry name" value="P_typ_ATPase_HD_dom"/>
</dbReference>
<dbReference type="SUPFAM" id="SSF81660">
    <property type="entry name" value="Metal cation-transporting ATPase, ATP-binding domain N"/>
    <property type="match status" value="1"/>
</dbReference>
<dbReference type="GO" id="GO:0016020">
    <property type="term" value="C:membrane"/>
    <property type="evidence" value="ECO:0007669"/>
    <property type="project" value="UniProtKB-SubCell"/>
</dbReference>
<feature type="transmembrane region" description="Helical" evidence="11">
    <location>
        <begin position="1104"/>
        <end position="1123"/>
    </location>
</feature>
<feature type="transmembrane region" description="Helical" evidence="11">
    <location>
        <begin position="418"/>
        <end position="440"/>
    </location>
</feature>
<evidence type="ECO:0000256" key="7">
    <source>
        <dbReference type="ARBA" id="ARBA00022842"/>
    </source>
</evidence>
<dbReference type="PROSITE" id="PS00154">
    <property type="entry name" value="ATPASE_E1_E2"/>
    <property type="match status" value="1"/>
</dbReference>
<evidence type="ECO:0000256" key="10">
    <source>
        <dbReference type="ARBA" id="ARBA00023136"/>
    </source>
</evidence>
<feature type="transmembrane region" description="Helical" evidence="11">
    <location>
        <begin position="109"/>
        <end position="130"/>
    </location>
</feature>
<evidence type="ECO:0000256" key="3">
    <source>
        <dbReference type="ARBA" id="ARBA00022692"/>
    </source>
</evidence>